<dbReference type="InterPro" id="IPR050269">
    <property type="entry name" value="ComplexI_Subunit6"/>
</dbReference>
<evidence type="ECO:0000256" key="9">
    <source>
        <dbReference type="ARBA" id="ARBA00022982"/>
    </source>
</evidence>
<dbReference type="GeneID" id="55631078"/>
<reference evidence="17" key="1">
    <citation type="journal article" date="2020" name="Mitochondrial DNA Part B Resour">
        <title>The complete mitogenome of Iphisa elegans (Reptilia: Squamata: Gymnophthalmidae).</title>
        <authorList>
            <person name="Vacher J.-P."/>
            <person name="Manzi S."/>
            <person name="Rodrigues M.T."/>
            <person name="Fouquet A."/>
        </authorList>
    </citation>
    <scope>NUCLEOTIDE SEQUENCE</scope>
    <source>
        <tissue evidence="17">Liver</tissue>
    </source>
</reference>
<dbReference type="Gene3D" id="1.20.120.1200">
    <property type="entry name" value="NADH-ubiquinone/plastoquinone oxidoreductase chain 6, subunit NuoJ"/>
    <property type="match status" value="1"/>
</dbReference>
<evidence type="ECO:0000256" key="6">
    <source>
        <dbReference type="ARBA" id="ARBA00022660"/>
    </source>
</evidence>
<keyword evidence="10 15" id="KW-1133">Transmembrane helix</keyword>
<dbReference type="EC" id="7.1.1.2" evidence="3 15"/>
<dbReference type="CTD" id="4541"/>
<evidence type="ECO:0000313" key="17">
    <source>
        <dbReference type="EMBL" id="QKK36733.1"/>
    </source>
</evidence>
<gene>
    <name evidence="17" type="primary">ND6</name>
</gene>
<evidence type="ECO:0000256" key="10">
    <source>
        <dbReference type="ARBA" id="ARBA00022989"/>
    </source>
</evidence>
<comment type="function">
    <text evidence="15">Core subunit of the mitochondrial membrane respiratory chain NADH dehydrogenase (Complex I) which catalyzes electron transfer from NADH through the respiratory chain, using ubiquinone as an electron acceptor. Essential for the catalytic activity and assembly of complex I.</text>
</comment>
<keyword evidence="6 15" id="KW-0679">Respiratory chain</keyword>
<evidence type="ECO:0000256" key="1">
    <source>
        <dbReference type="ARBA" id="ARBA00004225"/>
    </source>
</evidence>
<sequence>MYLVSLLLFCVVFSTVGVACHPSPFLGAVGLLLCVLGGCGYLVCLGGSFIGVVLLLVYLGGVLVVYAYSIALAYDKYVEVWGSRSVFGLISSYTFFIVVLWCILGDVYKVHFFSGISDIVGVSLLYSCGGLVLILCGGGLLVALFSALELVRGRVRGGLRMV</sequence>
<keyword evidence="11 15" id="KW-0520">NAD</keyword>
<dbReference type="GO" id="GO:0031966">
    <property type="term" value="C:mitochondrial membrane"/>
    <property type="evidence" value="ECO:0007669"/>
    <property type="project" value="UniProtKB-SubCell"/>
</dbReference>
<keyword evidence="9 15" id="KW-0249">Electron transport</keyword>
<evidence type="ECO:0000256" key="3">
    <source>
        <dbReference type="ARBA" id="ARBA00012944"/>
    </source>
</evidence>
<feature type="transmembrane region" description="Helical" evidence="15">
    <location>
        <begin position="52"/>
        <end position="74"/>
    </location>
</feature>
<evidence type="ECO:0000256" key="8">
    <source>
        <dbReference type="ARBA" id="ARBA00022967"/>
    </source>
</evidence>
<keyword evidence="5 15" id="KW-0813">Transport</keyword>
<dbReference type="InterPro" id="IPR001457">
    <property type="entry name" value="NADH_UbQ/plastoQ_OxRdtase_su6"/>
</dbReference>
<keyword evidence="12 15" id="KW-0496">Mitochondrion</keyword>
<keyword evidence="15" id="KW-0830">Ubiquinone</keyword>
<comment type="catalytic activity">
    <reaction evidence="14 15">
        <text>a ubiquinone + NADH + 5 H(+)(in) = a ubiquinol + NAD(+) + 4 H(+)(out)</text>
        <dbReference type="Rhea" id="RHEA:29091"/>
        <dbReference type="Rhea" id="RHEA-COMP:9565"/>
        <dbReference type="Rhea" id="RHEA-COMP:9566"/>
        <dbReference type="ChEBI" id="CHEBI:15378"/>
        <dbReference type="ChEBI" id="CHEBI:16389"/>
        <dbReference type="ChEBI" id="CHEBI:17976"/>
        <dbReference type="ChEBI" id="CHEBI:57540"/>
        <dbReference type="ChEBI" id="CHEBI:57945"/>
        <dbReference type="EC" id="7.1.1.2"/>
    </reaction>
</comment>
<evidence type="ECO:0000256" key="4">
    <source>
        <dbReference type="ARBA" id="ARBA00021095"/>
    </source>
</evidence>
<name>A0A6M8YKN9_IPHEL</name>
<feature type="chain" id="PRO_5026973725" description="NADH-ubiquinone oxidoreductase chain 6" evidence="16">
    <location>
        <begin position="20"/>
        <end position="162"/>
    </location>
</feature>
<dbReference type="GO" id="GO:0008137">
    <property type="term" value="F:NADH dehydrogenase (ubiquinone) activity"/>
    <property type="evidence" value="ECO:0007669"/>
    <property type="project" value="UniProtKB-UniRule"/>
</dbReference>
<keyword evidence="13 15" id="KW-0472">Membrane</keyword>
<comment type="subcellular location">
    <subcellularLocation>
        <location evidence="1 15">Mitochondrion membrane</location>
        <topology evidence="1 15">Multi-pass membrane protein</topology>
    </subcellularLocation>
</comment>
<keyword evidence="16" id="KW-0732">Signal</keyword>
<feature type="transmembrane region" description="Helical" evidence="15">
    <location>
        <begin position="86"/>
        <end position="104"/>
    </location>
</feature>
<feature type="transmembrane region" description="Helical" evidence="15">
    <location>
        <begin position="124"/>
        <end position="148"/>
    </location>
</feature>
<evidence type="ECO:0000256" key="11">
    <source>
        <dbReference type="ARBA" id="ARBA00023027"/>
    </source>
</evidence>
<evidence type="ECO:0000256" key="15">
    <source>
        <dbReference type="RuleBase" id="RU004430"/>
    </source>
</evidence>
<feature type="signal peptide" evidence="16">
    <location>
        <begin position="1"/>
        <end position="19"/>
    </location>
</feature>
<proteinExistence type="inferred from homology"/>
<dbReference type="EMBL" id="MT472615">
    <property type="protein sequence ID" value="QKK36733.1"/>
    <property type="molecule type" value="Genomic_DNA"/>
</dbReference>
<protein>
    <recommendedName>
        <fullName evidence="4 15">NADH-ubiquinone oxidoreductase chain 6</fullName>
        <ecNumber evidence="3 15">7.1.1.2</ecNumber>
    </recommendedName>
</protein>
<dbReference type="Pfam" id="PF00499">
    <property type="entry name" value="Oxidored_q3"/>
    <property type="match status" value="1"/>
</dbReference>
<keyword evidence="7 15" id="KW-0812">Transmembrane</keyword>
<feature type="transmembrane region" description="Helical" evidence="15">
    <location>
        <begin position="27"/>
        <end position="45"/>
    </location>
</feature>
<accession>A0A6M8YKN9</accession>
<evidence type="ECO:0000256" key="16">
    <source>
        <dbReference type="SAM" id="SignalP"/>
    </source>
</evidence>
<dbReference type="PANTHER" id="PTHR11435:SF1">
    <property type="entry name" value="NADH-UBIQUINONE OXIDOREDUCTASE CHAIN 6"/>
    <property type="match status" value="1"/>
</dbReference>
<geneLocation type="mitochondrion" evidence="17"/>
<evidence type="ECO:0000256" key="7">
    <source>
        <dbReference type="ARBA" id="ARBA00022692"/>
    </source>
</evidence>
<evidence type="ECO:0000256" key="12">
    <source>
        <dbReference type="ARBA" id="ARBA00023128"/>
    </source>
</evidence>
<dbReference type="RefSeq" id="YP_009859628.1">
    <property type="nucleotide sequence ID" value="NC_048879.1"/>
</dbReference>
<evidence type="ECO:0000256" key="2">
    <source>
        <dbReference type="ARBA" id="ARBA00005698"/>
    </source>
</evidence>
<dbReference type="AlphaFoldDB" id="A0A6M8YKN9"/>
<evidence type="ECO:0000256" key="14">
    <source>
        <dbReference type="ARBA" id="ARBA00049551"/>
    </source>
</evidence>
<comment type="similarity">
    <text evidence="2 15">Belongs to the complex I subunit 6 family.</text>
</comment>
<dbReference type="PANTHER" id="PTHR11435">
    <property type="entry name" value="NADH UBIQUINONE OXIDOREDUCTASE SUBUNIT ND6"/>
    <property type="match status" value="1"/>
</dbReference>
<evidence type="ECO:0000256" key="13">
    <source>
        <dbReference type="ARBA" id="ARBA00023136"/>
    </source>
</evidence>
<organism evidence="17">
    <name type="scientific">Iphisa elegans</name>
    <name type="common">Glossy shade lizard</name>
    <dbReference type="NCBI Taxonomy" id="88863"/>
    <lineage>
        <taxon>Eukaryota</taxon>
        <taxon>Metazoa</taxon>
        <taxon>Chordata</taxon>
        <taxon>Craniata</taxon>
        <taxon>Vertebrata</taxon>
        <taxon>Euteleostomi</taxon>
        <taxon>Lepidosauria</taxon>
        <taxon>Squamata</taxon>
        <taxon>Bifurcata</taxon>
        <taxon>Unidentata</taxon>
        <taxon>Episquamata</taxon>
        <taxon>Laterata</taxon>
        <taxon>Teiioidea</taxon>
        <taxon>Gymnophthalmidae</taxon>
        <taxon>Iphisa</taxon>
    </lineage>
</organism>
<dbReference type="InterPro" id="IPR042106">
    <property type="entry name" value="Nuo/plastoQ_OxRdtase_6_NuoJ"/>
</dbReference>
<evidence type="ECO:0000256" key="5">
    <source>
        <dbReference type="ARBA" id="ARBA00022448"/>
    </source>
</evidence>
<keyword evidence="8 15" id="KW-1278">Translocase</keyword>